<protein>
    <submittedName>
        <fullName evidence="2">Uncharacterized protein</fullName>
    </submittedName>
</protein>
<evidence type="ECO:0000313" key="3">
    <source>
        <dbReference type="Proteomes" id="UP001154114"/>
    </source>
</evidence>
<evidence type="ECO:0000256" key="1">
    <source>
        <dbReference type="SAM" id="MobiDB-lite"/>
    </source>
</evidence>
<accession>A0A9N8Q042</accession>
<dbReference type="EMBL" id="LR824015">
    <property type="protein sequence ID" value="CAD0200447.1"/>
    <property type="molecule type" value="Genomic_DNA"/>
</dbReference>
<dbReference type="Proteomes" id="UP001154114">
    <property type="component" value="Chromosome 12"/>
</dbReference>
<name>A0A9N8Q042_CHRIL</name>
<dbReference type="AlphaFoldDB" id="A0A9N8Q042"/>
<proteinExistence type="predicted"/>
<gene>
    <name evidence="2" type="ORF">CINC_LOCUS2134</name>
</gene>
<evidence type="ECO:0000313" key="2">
    <source>
        <dbReference type="EMBL" id="CAD0200447.1"/>
    </source>
</evidence>
<feature type="region of interest" description="Disordered" evidence="1">
    <location>
        <begin position="7"/>
        <end position="29"/>
    </location>
</feature>
<reference evidence="2" key="1">
    <citation type="submission" date="2021-12" db="EMBL/GenBank/DDBJ databases">
        <authorList>
            <person name="King R."/>
        </authorList>
    </citation>
    <scope>NUCLEOTIDE SEQUENCE</scope>
</reference>
<sequence length="109" mass="12411">MDKCGLFSNLRQKRSRPRSLQQRGTRDRARDVQSLRALLMRFPGIHKSCYPGQCSTSCHQISLEGTVNQKRICSDPPYGHKPLGQYTLICVLDLTMQRSLVGQCSWPFA</sequence>
<keyword evidence="3" id="KW-1185">Reference proteome</keyword>
<organism evidence="2 3">
    <name type="scientific">Chrysodeixis includens</name>
    <name type="common">Soybean looper</name>
    <name type="synonym">Pseudoplusia includens</name>
    <dbReference type="NCBI Taxonomy" id="689277"/>
    <lineage>
        <taxon>Eukaryota</taxon>
        <taxon>Metazoa</taxon>
        <taxon>Ecdysozoa</taxon>
        <taxon>Arthropoda</taxon>
        <taxon>Hexapoda</taxon>
        <taxon>Insecta</taxon>
        <taxon>Pterygota</taxon>
        <taxon>Neoptera</taxon>
        <taxon>Endopterygota</taxon>
        <taxon>Lepidoptera</taxon>
        <taxon>Glossata</taxon>
        <taxon>Ditrysia</taxon>
        <taxon>Noctuoidea</taxon>
        <taxon>Noctuidae</taxon>
        <taxon>Plusiinae</taxon>
        <taxon>Chrysodeixis</taxon>
    </lineage>
</organism>